<dbReference type="AlphaFoldDB" id="A0A1G2P378"/>
<gene>
    <name evidence="1" type="ORF">A3G52_03230</name>
</gene>
<protein>
    <submittedName>
        <fullName evidence="1">Uncharacterized protein</fullName>
    </submittedName>
</protein>
<reference evidence="1 2" key="1">
    <citation type="journal article" date="2016" name="Nat. Commun.">
        <title>Thousands of microbial genomes shed light on interconnected biogeochemical processes in an aquifer system.</title>
        <authorList>
            <person name="Anantharaman K."/>
            <person name="Brown C.T."/>
            <person name="Hug L.A."/>
            <person name="Sharon I."/>
            <person name="Castelle C.J."/>
            <person name="Probst A.J."/>
            <person name="Thomas B.C."/>
            <person name="Singh A."/>
            <person name="Wilkins M.J."/>
            <person name="Karaoz U."/>
            <person name="Brodie E.L."/>
            <person name="Williams K.H."/>
            <person name="Hubbard S.S."/>
            <person name="Banfield J.F."/>
        </authorList>
    </citation>
    <scope>NUCLEOTIDE SEQUENCE [LARGE SCALE GENOMIC DNA]</scope>
</reference>
<dbReference type="Proteomes" id="UP000177269">
    <property type="component" value="Unassembled WGS sequence"/>
</dbReference>
<sequence>MKTATDQPFTLRIMGNNRRKTIKVMVRPVSMKEARTIFPYRPLNKYAESRFGGDNLHDDICLLLNKRATRCRMCQAPTKNEYLQQGVCPDCDGRSEYNGIDPHSTSTRV</sequence>
<organism evidence="1 2">
    <name type="scientific">Candidatus Taylorbacteria bacterium RIFCSPLOWO2_12_FULL_43_20</name>
    <dbReference type="NCBI Taxonomy" id="1802332"/>
    <lineage>
        <taxon>Bacteria</taxon>
        <taxon>Candidatus Tayloriibacteriota</taxon>
    </lineage>
</organism>
<accession>A0A1G2P378</accession>
<comment type="caution">
    <text evidence="1">The sequence shown here is derived from an EMBL/GenBank/DDBJ whole genome shotgun (WGS) entry which is preliminary data.</text>
</comment>
<proteinExistence type="predicted"/>
<evidence type="ECO:0000313" key="1">
    <source>
        <dbReference type="EMBL" id="OHA42790.1"/>
    </source>
</evidence>
<dbReference type="EMBL" id="MHSK01000006">
    <property type="protein sequence ID" value="OHA42790.1"/>
    <property type="molecule type" value="Genomic_DNA"/>
</dbReference>
<evidence type="ECO:0000313" key="2">
    <source>
        <dbReference type="Proteomes" id="UP000177269"/>
    </source>
</evidence>
<name>A0A1G2P378_9BACT</name>